<dbReference type="Proteomes" id="UP001152561">
    <property type="component" value="Unassembled WGS sequence"/>
</dbReference>
<protein>
    <recommendedName>
        <fullName evidence="6">TF-B3 domain-containing protein</fullName>
    </recommendedName>
</protein>
<proteinExistence type="predicted"/>
<dbReference type="PROSITE" id="PS50863">
    <property type="entry name" value="B3"/>
    <property type="match status" value="1"/>
</dbReference>
<sequence>MMNDSKRRLRIPVKFVTNSKDSHKLLGPKILTGPSGTSWLVEVKRAEDGDYVLCNDWEIFVKDHGLEDADLLVFKMNDFTSFDVMIFDATACEKEGTFFVKKNRIPCKHPDEVTDEHSNEQTRKMVMEMMIYMSR</sequence>
<keyword evidence="2" id="KW-0805">Transcription regulation</keyword>
<evidence type="ECO:0000256" key="1">
    <source>
        <dbReference type="ARBA" id="ARBA00004123"/>
    </source>
</evidence>
<evidence type="ECO:0000259" key="6">
    <source>
        <dbReference type="PROSITE" id="PS50863"/>
    </source>
</evidence>
<accession>A0A9Q1MRI3</accession>
<keyword evidence="4" id="KW-0804">Transcription</keyword>
<evidence type="ECO:0000256" key="2">
    <source>
        <dbReference type="ARBA" id="ARBA00023015"/>
    </source>
</evidence>
<dbReference type="AlphaFoldDB" id="A0A9Q1MRI3"/>
<comment type="subcellular location">
    <subcellularLocation>
        <location evidence="1">Nucleus</location>
    </subcellularLocation>
</comment>
<dbReference type="InterPro" id="IPR003340">
    <property type="entry name" value="B3_DNA-bd"/>
</dbReference>
<dbReference type="GO" id="GO:0005634">
    <property type="term" value="C:nucleus"/>
    <property type="evidence" value="ECO:0007669"/>
    <property type="project" value="UniProtKB-SubCell"/>
</dbReference>
<dbReference type="PANTHER" id="PTHR31920">
    <property type="entry name" value="B3 DOMAIN-CONTAINING"/>
    <property type="match status" value="1"/>
</dbReference>
<name>A0A9Q1MRI3_9SOLA</name>
<keyword evidence="8" id="KW-1185">Reference proteome</keyword>
<evidence type="ECO:0000256" key="4">
    <source>
        <dbReference type="ARBA" id="ARBA00023163"/>
    </source>
</evidence>
<dbReference type="Gene3D" id="2.40.330.10">
    <property type="entry name" value="DNA-binding pseudobarrel domain"/>
    <property type="match status" value="1"/>
</dbReference>
<dbReference type="CDD" id="cd10017">
    <property type="entry name" value="B3_DNA"/>
    <property type="match status" value="1"/>
</dbReference>
<dbReference type="InterPro" id="IPR015300">
    <property type="entry name" value="DNA-bd_pseudobarrel_sf"/>
</dbReference>
<dbReference type="InterPro" id="IPR050655">
    <property type="entry name" value="Plant_B3_domain"/>
</dbReference>
<dbReference type="SMART" id="SM01019">
    <property type="entry name" value="B3"/>
    <property type="match status" value="1"/>
</dbReference>
<dbReference type="EMBL" id="JAJAGQ010000003">
    <property type="protein sequence ID" value="KAJ8567215.1"/>
    <property type="molecule type" value="Genomic_DNA"/>
</dbReference>
<dbReference type="PANTHER" id="PTHR31920:SF145">
    <property type="entry name" value="B3 DOMAIN-CONTAINING PROTEIN REM20-LIKE ISOFORM X1"/>
    <property type="match status" value="1"/>
</dbReference>
<evidence type="ECO:0000313" key="8">
    <source>
        <dbReference type="Proteomes" id="UP001152561"/>
    </source>
</evidence>
<dbReference type="Pfam" id="PF02362">
    <property type="entry name" value="B3"/>
    <property type="match status" value="1"/>
</dbReference>
<organism evidence="7 8">
    <name type="scientific">Anisodus acutangulus</name>
    <dbReference type="NCBI Taxonomy" id="402998"/>
    <lineage>
        <taxon>Eukaryota</taxon>
        <taxon>Viridiplantae</taxon>
        <taxon>Streptophyta</taxon>
        <taxon>Embryophyta</taxon>
        <taxon>Tracheophyta</taxon>
        <taxon>Spermatophyta</taxon>
        <taxon>Magnoliopsida</taxon>
        <taxon>eudicotyledons</taxon>
        <taxon>Gunneridae</taxon>
        <taxon>Pentapetalae</taxon>
        <taxon>asterids</taxon>
        <taxon>lamiids</taxon>
        <taxon>Solanales</taxon>
        <taxon>Solanaceae</taxon>
        <taxon>Solanoideae</taxon>
        <taxon>Hyoscyameae</taxon>
        <taxon>Anisodus</taxon>
    </lineage>
</organism>
<dbReference type="GO" id="GO:0003677">
    <property type="term" value="F:DNA binding"/>
    <property type="evidence" value="ECO:0007669"/>
    <property type="project" value="UniProtKB-KW"/>
</dbReference>
<dbReference type="SUPFAM" id="SSF101936">
    <property type="entry name" value="DNA-binding pseudobarrel domain"/>
    <property type="match status" value="1"/>
</dbReference>
<evidence type="ECO:0000256" key="3">
    <source>
        <dbReference type="ARBA" id="ARBA00023125"/>
    </source>
</evidence>
<reference evidence="8" key="1">
    <citation type="journal article" date="2023" name="Proc. Natl. Acad. Sci. U.S.A.">
        <title>Genomic and structural basis for evolution of tropane alkaloid biosynthesis.</title>
        <authorList>
            <person name="Wanga Y.-J."/>
            <person name="Taina T."/>
            <person name="Yua J.-Y."/>
            <person name="Lia J."/>
            <person name="Xua B."/>
            <person name="Chenc J."/>
            <person name="D'Auriad J.C."/>
            <person name="Huanga J.-P."/>
            <person name="Huanga S.-X."/>
        </authorList>
    </citation>
    <scope>NUCLEOTIDE SEQUENCE [LARGE SCALE GENOMIC DNA]</scope>
    <source>
        <strain evidence="8">cv. KIB-2019</strain>
    </source>
</reference>
<keyword evidence="3" id="KW-0238">DNA-binding</keyword>
<feature type="domain" description="TF-B3" evidence="6">
    <location>
        <begin position="1"/>
        <end position="90"/>
    </location>
</feature>
<keyword evidence="5" id="KW-0539">Nucleus</keyword>
<evidence type="ECO:0000313" key="7">
    <source>
        <dbReference type="EMBL" id="KAJ8567215.1"/>
    </source>
</evidence>
<gene>
    <name evidence="7" type="ORF">K7X08_019423</name>
</gene>
<comment type="caution">
    <text evidence="7">The sequence shown here is derived from an EMBL/GenBank/DDBJ whole genome shotgun (WGS) entry which is preliminary data.</text>
</comment>
<dbReference type="OrthoDB" id="590488at2759"/>
<evidence type="ECO:0000256" key="5">
    <source>
        <dbReference type="ARBA" id="ARBA00023242"/>
    </source>
</evidence>